<dbReference type="GO" id="GO:0000381">
    <property type="term" value="P:regulation of alternative mRNA splicing, via spliceosome"/>
    <property type="evidence" value="ECO:0007669"/>
    <property type="project" value="TreeGrafter"/>
</dbReference>
<reference evidence="2" key="1">
    <citation type="journal article" date="2015" name="PLoS Negl. Trop. Dis.">
        <title>Schistosoma mansoni Egg, Adult Male and Female Comparative Gene Expression Analysis and Identification of Novel Genes by RNA-Seq.</title>
        <authorList>
            <person name="Anderson L."/>
            <person name="Amaral M.S."/>
            <person name="Beckedorff F."/>
            <person name="Silva L.F."/>
            <person name="Dazzani B."/>
            <person name="Oliveira K.C."/>
            <person name="Almeida G.T."/>
            <person name="Gomes M.R."/>
            <person name="Pires D.S."/>
            <person name="Setubal J.C."/>
            <person name="DeMarco R."/>
            <person name="Verjovski-Almeida S."/>
        </authorList>
    </citation>
    <scope>NUCLEOTIDE SEQUENCE</scope>
    <source>
        <strain evidence="2">BH</strain>
    </source>
</reference>
<dbReference type="InterPro" id="IPR007275">
    <property type="entry name" value="YTH_domain"/>
</dbReference>
<dbReference type="PANTHER" id="PTHR12357:SF3">
    <property type="entry name" value="YTH DOMAIN-CONTAINING PROTEIN 1"/>
    <property type="match status" value="1"/>
</dbReference>
<organism evidence="2">
    <name type="scientific">Schistosoma mansoni</name>
    <name type="common">Blood fluke</name>
    <dbReference type="NCBI Taxonomy" id="6183"/>
    <lineage>
        <taxon>Eukaryota</taxon>
        <taxon>Metazoa</taxon>
        <taxon>Spiralia</taxon>
        <taxon>Lophotrochozoa</taxon>
        <taxon>Platyhelminthes</taxon>
        <taxon>Trematoda</taxon>
        <taxon>Digenea</taxon>
        <taxon>Strigeidida</taxon>
        <taxon>Schistosomatoidea</taxon>
        <taxon>Schistosomatidae</taxon>
        <taxon>Schistosoma</taxon>
    </lineage>
</organism>
<evidence type="ECO:0000313" key="2">
    <source>
        <dbReference type="EMBL" id="JAQ18681.1"/>
    </source>
</evidence>
<protein>
    <recommendedName>
        <fullName evidence="1">YTH domain-containing protein</fullName>
    </recommendedName>
</protein>
<feature type="domain" description="YTH" evidence="1">
    <location>
        <begin position="1"/>
        <end position="59"/>
    </location>
</feature>
<dbReference type="GO" id="GO:0003729">
    <property type="term" value="F:mRNA binding"/>
    <property type="evidence" value="ECO:0007669"/>
    <property type="project" value="TreeGrafter"/>
</dbReference>
<dbReference type="GO" id="GO:1990247">
    <property type="term" value="F:N6-methyladenosine-containing RNA reader activity"/>
    <property type="evidence" value="ECO:0007669"/>
    <property type="project" value="TreeGrafter"/>
</dbReference>
<dbReference type="CDD" id="cd21134">
    <property type="entry name" value="YTH"/>
    <property type="match status" value="1"/>
</dbReference>
<evidence type="ECO:0000259" key="1">
    <source>
        <dbReference type="PROSITE" id="PS50882"/>
    </source>
</evidence>
<dbReference type="GO" id="GO:0005654">
    <property type="term" value="C:nucleoplasm"/>
    <property type="evidence" value="ECO:0007669"/>
    <property type="project" value="TreeGrafter"/>
</dbReference>
<dbReference type="PANTHER" id="PTHR12357">
    <property type="entry name" value="YTH YT521-B HOMOLOGY DOMAIN-CONTAINING"/>
    <property type="match status" value="1"/>
</dbReference>
<dbReference type="InterPro" id="IPR045168">
    <property type="entry name" value="YTH_prot"/>
</dbReference>
<dbReference type="AlphaFoldDB" id="A0A146MG84"/>
<gene>
    <name evidence="2" type="ORF">c8413_g1_i4</name>
</gene>
<name>A0A146MG84_SCHMA</name>
<dbReference type="PROSITE" id="PS50882">
    <property type="entry name" value="YTH"/>
    <property type="match status" value="1"/>
</dbReference>
<proteinExistence type="predicted"/>
<accession>A0A146MG84</accession>
<dbReference type="EMBL" id="GDQY01000141">
    <property type="protein sequence ID" value="JAQ18681.1"/>
    <property type="molecule type" value="Transcribed_RNA"/>
</dbReference>
<sequence>MNTGLLSNPFRIKWISKSDLPFTKTGHLLNAWNEDKPVKIGRDGQEIEPTCGEALCRLFNKDELGEEQKQLNIVQAIGERISRRNAFERLGKNCWSPWSNES</sequence>
<dbReference type="Gene3D" id="3.10.590.10">
    <property type="entry name" value="ph1033 like domains"/>
    <property type="match status" value="1"/>
</dbReference>
<dbReference type="GO" id="GO:0000398">
    <property type="term" value="P:mRNA splicing, via spliceosome"/>
    <property type="evidence" value="ECO:0007669"/>
    <property type="project" value="TreeGrafter"/>
</dbReference>
<dbReference type="Pfam" id="PF04146">
    <property type="entry name" value="YTH"/>
    <property type="match status" value="1"/>
</dbReference>